<dbReference type="SUPFAM" id="SSF52540">
    <property type="entry name" value="P-loop containing nucleoside triphosphate hydrolases"/>
    <property type="match status" value="1"/>
</dbReference>
<dbReference type="Proteomes" id="UP000252081">
    <property type="component" value="Unassembled WGS sequence"/>
</dbReference>
<dbReference type="SUPFAM" id="SSF52980">
    <property type="entry name" value="Restriction endonuclease-like"/>
    <property type="match status" value="1"/>
</dbReference>
<name>A0A366LCD6_9SPHI</name>
<feature type="region of interest" description="Disordered" evidence="1">
    <location>
        <begin position="746"/>
        <end position="770"/>
    </location>
</feature>
<dbReference type="Gene3D" id="3.40.50.300">
    <property type="entry name" value="P-loop containing nucleotide triphosphate hydrolases"/>
    <property type="match status" value="1"/>
</dbReference>
<dbReference type="GO" id="GO:0004519">
    <property type="term" value="F:endonuclease activity"/>
    <property type="evidence" value="ECO:0007669"/>
    <property type="project" value="InterPro"/>
</dbReference>
<dbReference type="InterPro" id="IPR027417">
    <property type="entry name" value="P-loop_NTPase"/>
</dbReference>
<dbReference type="InterPro" id="IPR011856">
    <property type="entry name" value="tRNA_endonuc-like_dom_sf"/>
</dbReference>
<dbReference type="EMBL" id="QNQU01000002">
    <property type="protein sequence ID" value="RBQ11548.1"/>
    <property type="molecule type" value="Genomic_DNA"/>
</dbReference>
<evidence type="ECO:0000313" key="4">
    <source>
        <dbReference type="EMBL" id="RBQ11548.1"/>
    </source>
</evidence>
<reference evidence="4 5" key="1">
    <citation type="submission" date="2018-07" db="EMBL/GenBank/DDBJ databases">
        <title>A draft genome of a endophytic bacteria, a new species of Pedobacter.</title>
        <authorList>
            <person name="Zhang Z.D."/>
            <person name="Chen Z.J."/>
        </authorList>
    </citation>
    <scope>NUCLEOTIDE SEQUENCE [LARGE SCALE GENOMIC DNA]</scope>
    <source>
        <strain evidence="4 5">RS10</strain>
    </source>
</reference>
<dbReference type="Gene3D" id="3.40.1350.10">
    <property type="match status" value="1"/>
</dbReference>
<dbReference type="AlphaFoldDB" id="A0A366LCD6"/>
<dbReference type="InterPro" id="IPR011335">
    <property type="entry name" value="Restrct_endonuc-II-like"/>
</dbReference>
<protein>
    <submittedName>
        <fullName evidence="4">Uncharacterized protein</fullName>
    </submittedName>
</protein>
<comment type="caution">
    <text evidence="4">The sequence shown here is derived from an EMBL/GenBank/DDBJ whole genome shotgun (WGS) entry which is preliminary data.</text>
</comment>
<dbReference type="Pfam" id="PF20720">
    <property type="entry name" value="nSTAND3"/>
    <property type="match status" value="1"/>
</dbReference>
<sequence>MLNYDFLNLSPSEFENLVRDLLQTRPGIFIESFADGADGGIDFRYTKNGERVIVQCKRYKAFDNLWAVLGKELKNMHKQKPDKYILATSVDLLKHQKEQIYQFFKEFMPTAQYVLGRKDINSLLTHNPNIEKQHYKLWLSSTAVLEQIIQSKVINQSAFEIDKIKKMVNLYVENDSFREALGIINKSNYVVISGIPGIGKTTLARVLSYYLLSNGYQEFVFISGTTGEGMSNFKEGRKQVFFFDDFLGKNFLKLKPSINEGSLLLRFVHKIAAAKDKVLILTTREYILNQGKEVFEELENNSINFNKCVLDLDKYSSTIKAKILVNHLYFSDLPRTHCEALLEKKYYLKLINHRNYNPRIIETVVENKLWEQTLPSEFGAVFLNALENPESIWQKAYETQISMLSRCILAILATTGTPIYNDFLEEAVKKFSRDHFNAYGFVVNPFNYSEAIRELHNSFIITQQDQEGQVVVNFINPSISDFLTGYLGRETAVLIDVIKSALYFNQLGGIYVVKGEKVKSPSWFFKTGKIEIDQNIAKIIREKVTTDYDSLTSSAISQYDTQSGFAYFITDKDQFSKISILSDPSIFEMLPDQLFQLYLAEKLSGLIATGLNSLSERTSFVDAVEKLNNYLIYKPEELIRTYLQGAYHMLDFDLLVRLKAVVPNAAQHIKEDERFQSFVEQACSSGLTDFKPSDLSYVNTRLTLLQKELDVDVSQRLEVFAKRSEDLAVEMPEEEKVKLDNLKIEQKKKKSQQDNENSRIFERLMDKEDG</sequence>
<dbReference type="Pfam" id="PF04471">
    <property type="entry name" value="Mrr_cat"/>
    <property type="match status" value="1"/>
</dbReference>
<dbReference type="InterPro" id="IPR049050">
    <property type="entry name" value="nSTAND3"/>
</dbReference>
<dbReference type="OrthoDB" id="9806903at2"/>
<gene>
    <name evidence="4" type="ORF">DRW42_03545</name>
</gene>
<dbReference type="RefSeq" id="WP_113947462.1">
    <property type="nucleotide sequence ID" value="NZ_QNQU01000002.1"/>
</dbReference>
<feature type="domain" description="Restriction endonuclease type IV Mrr" evidence="2">
    <location>
        <begin position="8"/>
        <end position="89"/>
    </location>
</feature>
<proteinExistence type="predicted"/>
<evidence type="ECO:0000259" key="3">
    <source>
        <dbReference type="Pfam" id="PF20720"/>
    </source>
</evidence>
<organism evidence="4 5">
    <name type="scientific">Pedobacter miscanthi</name>
    <dbReference type="NCBI Taxonomy" id="2259170"/>
    <lineage>
        <taxon>Bacteria</taxon>
        <taxon>Pseudomonadati</taxon>
        <taxon>Bacteroidota</taxon>
        <taxon>Sphingobacteriia</taxon>
        <taxon>Sphingobacteriales</taxon>
        <taxon>Sphingobacteriaceae</taxon>
        <taxon>Pedobacter</taxon>
    </lineage>
</organism>
<dbReference type="GO" id="GO:0009307">
    <property type="term" value="P:DNA restriction-modification system"/>
    <property type="evidence" value="ECO:0007669"/>
    <property type="project" value="InterPro"/>
</dbReference>
<keyword evidence="5" id="KW-1185">Reference proteome</keyword>
<evidence type="ECO:0000313" key="5">
    <source>
        <dbReference type="Proteomes" id="UP000252081"/>
    </source>
</evidence>
<evidence type="ECO:0000259" key="2">
    <source>
        <dbReference type="Pfam" id="PF04471"/>
    </source>
</evidence>
<feature type="domain" description="Novel STAND NTPase 3" evidence="3">
    <location>
        <begin position="171"/>
        <end position="330"/>
    </location>
</feature>
<evidence type="ECO:0000256" key="1">
    <source>
        <dbReference type="SAM" id="MobiDB-lite"/>
    </source>
</evidence>
<accession>A0A366LCD6</accession>
<dbReference type="GO" id="GO:0003677">
    <property type="term" value="F:DNA binding"/>
    <property type="evidence" value="ECO:0007669"/>
    <property type="project" value="InterPro"/>
</dbReference>
<dbReference type="InterPro" id="IPR007560">
    <property type="entry name" value="Restrct_endonuc_IV_Mrr"/>
</dbReference>